<feature type="region of interest" description="Disordered" evidence="1">
    <location>
        <begin position="34"/>
        <end position="142"/>
    </location>
</feature>
<sequence length="142" mass="14183">MPSPVAVGAGVIGGTAAAGATSVAAYHAFNKNGTAEENPTLKKPPASETSQTQDAQQEDTQSQGGTNSSTPTAEEKAATGDNAETEVVSPQMPNEAGTEGSTSKILEAADRVGKSQEGTTLAETGSSPTVKTEPSNPLSKGH</sequence>
<reference evidence="2 3" key="1">
    <citation type="submission" date="2019-01" db="EMBL/GenBank/DDBJ databases">
        <title>Draft genome sequences of Candidatus Mycoplasma haemohominis SWG34-3 identified from a patient with pyrexia, anemia and liver dysfunction.</title>
        <authorList>
            <person name="Sekizuka T."/>
            <person name="Hattori N."/>
            <person name="Katano H."/>
            <person name="Takuma T."/>
            <person name="Ito T."/>
            <person name="Arai N."/>
            <person name="Yanai R."/>
            <person name="Ishii S."/>
            <person name="Miura Y."/>
            <person name="Tokunaga T."/>
            <person name="Watanabe H."/>
            <person name="Nomura N."/>
            <person name="Eguchi J."/>
            <person name="Arai T."/>
            <person name="Hasegawa H."/>
            <person name="Nakamaki T."/>
            <person name="Wakita T."/>
            <person name="Niki Y."/>
            <person name="Kuroda M."/>
        </authorList>
    </citation>
    <scope>NUCLEOTIDE SEQUENCE [LARGE SCALE GENOMIC DNA]</scope>
    <source>
        <strain evidence="2">SWG34-3</strain>
    </source>
</reference>
<dbReference type="AlphaFoldDB" id="A0A478FST2"/>
<feature type="compositionally biased region" description="Polar residues" evidence="1">
    <location>
        <begin position="116"/>
        <end position="142"/>
    </location>
</feature>
<gene>
    <name evidence="2" type="ORF">MHSWG343_00380</name>
</gene>
<feature type="compositionally biased region" description="Polar residues" evidence="1">
    <location>
        <begin position="47"/>
        <end position="72"/>
    </location>
</feature>
<dbReference type="Proteomes" id="UP000324831">
    <property type="component" value="Unassembled WGS sequence"/>
</dbReference>
<dbReference type="EMBL" id="BIMN01000001">
    <property type="protein sequence ID" value="GCE63060.1"/>
    <property type="molecule type" value="Genomic_DNA"/>
</dbReference>
<evidence type="ECO:0000313" key="3">
    <source>
        <dbReference type="Proteomes" id="UP000324831"/>
    </source>
</evidence>
<organism evidence="2 3">
    <name type="scientific">Candidatus Mycoplasma haematohominis</name>
    <dbReference type="NCBI Taxonomy" id="1494318"/>
    <lineage>
        <taxon>Bacteria</taxon>
        <taxon>Bacillati</taxon>
        <taxon>Mycoplasmatota</taxon>
        <taxon>Mollicutes</taxon>
        <taxon>Mycoplasmataceae</taxon>
        <taxon>Mycoplasma</taxon>
    </lineage>
</organism>
<proteinExistence type="predicted"/>
<protein>
    <submittedName>
        <fullName evidence="2">Uncharacterized protein</fullName>
    </submittedName>
</protein>
<name>A0A478FST2_9MOLU</name>
<comment type="caution">
    <text evidence="2">The sequence shown here is derived from an EMBL/GenBank/DDBJ whole genome shotgun (WGS) entry which is preliminary data.</text>
</comment>
<dbReference type="RefSeq" id="WP_216082657.1">
    <property type="nucleotide sequence ID" value="NZ_CACTIB010000004.1"/>
</dbReference>
<evidence type="ECO:0000256" key="1">
    <source>
        <dbReference type="SAM" id="MobiDB-lite"/>
    </source>
</evidence>
<accession>A0A478FST2</accession>
<evidence type="ECO:0000313" key="2">
    <source>
        <dbReference type="EMBL" id="GCE63060.1"/>
    </source>
</evidence>